<dbReference type="InterPro" id="IPR011990">
    <property type="entry name" value="TPR-like_helical_dom_sf"/>
</dbReference>
<dbReference type="RefSeq" id="WP_183327713.1">
    <property type="nucleotide sequence ID" value="NZ_JACHHK010000002.1"/>
</dbReference>
<dbReference type="AlphaFoldDB" id="A0A7W8CYL0"/>
<keyword evidence="1" id="KW-0175">Coiled coil</keyword>
<feature type="coiled-coil region" evidence="1">
    <location>
        <begin position="142"/>
        <end position="169"/>
    </location>
</feature>
<protein>
    <submittedName>
        <fullName evidence="2">Tetratricopeptide (TPR) repeat protein</fullName>
    </submittedName>
</protein>
<name>A0A7W8CYL0_9FIRM</name>
<keyword evidence="3" id="KW-1185">Reference proteome</keyword>
<evidence type="ECO:0000256" key="1">
    <source>
        <dbReference type="SAM" id="Coils"/>
    </source>
</evidence>
<dbReference type="Proteomes" id="UP000539953">
    <property type="component" value="Unassembled WGS sequence"/>
</dbReference>
<proteinExistence type="predicted"/>
<comment type="caution">
    <text evidence="2">The sequence shown here is derived from an EMBL/GenBank/DDBJ whole genome shotgun (WGS) entry which is preliminary data.</text>
</comment>
<dbReference type="EMBL" id="JACHHK010000002">
    <property type="protein sequence ID" value="MBB5182779.1"/>
    <property type="molecule type" value="Genomic_DNA"/>
</dbReference>
<reference evidence="2 3" key="1">
    <citation type="submission" date="2020-08" db="EMBL/GenBank/DDBJ databases">
        <title>Genomic Encyclopedia of Type Strains, Phase IV (KMG-IV): sequencing the most valuable type-strain genomes for metagenomic binning, comparative biology and taxonomic classification.</title>
        <authorList>
            <person name="Goeker M."/>
        </authorList>
    </citation>
    <scope>NUCLEOTIDE SEQUENCE [LARGE SCALE GENOMIC DNA]</scope>
    <source>
        <strain evidence="2 3">DSM 25799</strain>
    </source>
</reference>
<dbReference type="SUPFAM" id="SSF48452">
    <property type="entry name" value="TPR-like"/>
    <property type="match status" value="1"/>
</dbReference>
<evidence type="ECO:0000313" key="2">
    <source>
        <dbReference type="EMBL" id="MBB5182779.1"/>
    </source>
</evidence>
<sequence>MKNIVVIVGIIVLVLILIPQIMRQVMYKKIMNDLSNKNYDAAQKKLDGFWCMFTFSPYNREFLRLNAFMMQGDREKIEAQFDKMFDQLRMNKKQTYVLAQRAFYTYLETGEHEKAAVMLEKCKASGKEGSTKNMQLMYDVMVDHKSNHIEEVQTRLETLQQKEDAYSKEANRVRIGIYEYLIGLQYLNQQNKKMSRTYFEKARTHCKNSPYEALVLKGLNSL</sequence>
<gene>
    <name evidence="2" type="ORF">HNQ47_000798</name>
</gene>
<organism evidence="2 3">
    <name type="scientific">Catenisphaera adipataccumulans</name>
    <dbReference type="NCBI Taxonomy" id="700500"/>
    <lineage>
        <taxon>Bacteria</taxon>
        <taxon>Bacillati</taxon>
        <taxon>Bacillota</taxon>
        <taxon>Erysipelotrichia</taxon>
        <taxon>Erysipelotrichales</taxon>
        <taxon>Erysipelotrichaceae</taxon>
        <taxon>Catenisphaera</taxon>
    </lineage>
</organism>
<dbReference type="Gene3D" id="1.25.40.10">
    <property type="entry name" value="Tetratricopeptide repeat domain"/>
    <property type="match status" value="1"/>
</dbReference>
<evidence type="ECO:0000313" key="3">
    <source>
        <dbReference type="Proteomes" id="UP000539953"/>
    </source>
</evidence>
<accession>A0A7W8CYL0</accession>